<feature type="transmembrane region" description="Helical" evidence="1">
    <location>
        <begin position="12"/>
        <end position="33"/>
    </location>
</feature>
<protein>
    <submittedName>
        <fullName evidence="2">ABC transporter</fullName>
    </submittedName>
</protein>
<feature type="transmembrane region" description="Helical" evidence="1">
    <location>
        <begin position="127"/>
        <end position="148"/>
    </location>
</feature>
<feature type="transmembrane region" description="Helical" evidence="1">
    <location>
        <begin position="200"/>
        <end position="226"/>
    </location>
</feature>
<name>A0A5C1QU67_9SPIO</name>
<feature type="transmembrane region" description="Helical" evidence="1">
    <location>
        <begin position="45"/>
        <end position="64"/>
    </location>
</feature>
<evidence type="ECO:0000313" key="2">
    <source>
        <dbReference type="EMBL" id="QEN09592.1"/>
    </source>
</evidence>
<reference evidence="2 3" key="1">
    <citation type="submission" date="2019-02" db="EMBL/GenBank/DDBJ databases">
        <title>Complete Genome Sequence and Methylome Analysis of free living Spirochaetas.</title>
        <authorList>
            <person name="Fomenkov A."/>
            <person name="Dubinina G."/>
            <person name="Leshcheva N."/>
            <person name="Mikheeva N."/>
            <person name="Grabovich M."/>
            <person name="Vincze T."/>
            <person name="Roberts R.J."/>
        </authorList>
    </citation>
    <scope>NUCLEOTIDE SEQUENCE [LARGE SCALE GENOMIC DNA]</scope>
    <source>
        <strain evidence="2 3">K2</strain>
    </source>
</reference>
<feature type="transmembrane region" description="Helical" evidence="1">
    <location>
        <begin position="85"/>
        <end position="115"/>
    </location>
</feature>
<dbReference type="EMBL" id="CP036150">
    <property type="protein sequence ID" value="QEN09592.1"/>
    <property type="molecule type" value="Genomic_DNA"/>
</dbReference>
<dbReference type="Pfam" id="PF12679">
    <property type="entry name" value="ABC2_membrane_2"/>
    <property type="match status" value="1"/>
</dbReference>
<sequence>MIALYVKEIKQYFRSMIGYVFLTIMTLICGFLFTTGNLMSQNGDIKIFFGSLFNVLIFLVPMLTMRQFSEEEKLKTRQLLFTLPLTLESIVLGKFLATLSMICIGLVMTLVYPVILASLGVFSPMVILGNYLAVILLVSAVISIGLFVSSLTENQVISGVGSYGILLILWLIDSLAPTISNPLLKKTVLLFSLKNNYIEFTYGIFNPAGVLYFISMTTLFLILTVVKLDGRRQ</sequence>
<evidence type="ECO:0000313" key="3">
    <source>
        <dbReference type="Proteomes" id="UP000324209"/>
    </source>
</evidence>
<organism evidence="2 3">
    <name type="scientific">Oceanispirochaeta crateris</name>
    <dbReference type="NCBI Taxonomy" id="2518645"/>
    <lineage>
        <taxon>Bacteria</taxon>
        <taxon>Pseudomonadati</taxon>
        <taxon>Spirochaetota</taxon>
        <taxon>Spirochaetia</taxon>
        <taxon>Spirochaetales</taxon>
        <taxon>Spirochaetaceae</taxon>
        <taxon>Oceanispirochaeta</taxon>
    </lineage>
</organism>
<dbReference type="AlphaFoldDB" id="A0A5C1QU67"/>
<dbReference type="RefSeq" id="WP_149487666.1">
    <property type="nucleotide sequence ID" value="NZ_CP036150.1"/>
</dbReference>
<dbReference type="KEGG" id="ock:EXM22_16980"/>
<accession>A0A5C1QU67</accession>
<proteinExistence type="predicted"/>
<keyword evidence="1" id="KW-0472">Membrane</keyword>
<evidence type="ECO:0000256" key="1">
    <source>
        <dbReference type="SAM" id="Phobius"/>
    </source>
</evidence>
<keyword evidence="3" id="KW-1185">Reference proteome</keyword>
<dbReference type="OrthoDB" id="9794512at2"/>
<keyword evidence="1" id="KW-0812">Transmembrane</keyword>
<dbReference type="Proteomes" id="UP000324209">
    <property type="component" value="Chromosome"/>
</dbReference>
<keyword evidence="1" id="KW-1133">Transmembrane helix</keyword>
<gene>
    <name evidence="2" type="ORF">EXM22_16980</name>
</gene>
<feature type="transmembrane region" description="Helical" evidence="1">
    <location>
        <begin position="160"/>
        <end position="180"/>
    </location>
</feature>
<dbReference type="GO" id="GO:0005886">
    <property type="term" value="C:plasma membrane"/>
    <property type="evidence" value="ECO:0007669"/>
    <property type="project" value="UniProtKB-SubCell"/>
</dbReference>
<dbReference type="GO" id="GO:0140359">
    <property type="term" value="F:ABC-type transporter activity"/>
    <property type="evidence" value="ECO:0007669"/>
    <property type="project" value="InterPro"/>
</dbReference>